<feature type="binding site" evidence="8">
    <location>
        <position position="61"/>
    </location>
    <ligand>
        <name>phosphate</name>
        <dbReference type="ChEBI" id="CHEBI:43474"/>
    </ligand>
</feature>
<protein>
    <recommendedName>
        <fullName evidence="7">Purine nucleoside phosphorylase</fullName>
        <ecNumber evidence="7">2.4.2.1</ecNumber>
    </recommendedName>
    <alternativeName>
        <fullName evidence="7">Inosine-guanosine phosphorylase</fullName>
    </alternativeName>
</protein>
<dbReference type="InterPro" id="IPR035994">
    <property type="entry name" value="Nucleoside_phosphorylase_sf"/>
</dbReference>
<comment type="catalytic activity">
    <reaction evidence="6">
        <text>a purine 2'-deoxy-D-ribonucleoside + phosphate = a purine nucleobase + 2-deoxy-alpha-D-ribose 1-phosphate</text>
        <dbReference type="Rhea" id="RHEA:36431"/>
        <dbReference type="ChEBI" id="CHEBI:26386"/>
        <dbReference type="ChEBI" id="CHEBI:43474"/>
        <dbReference type="ChEBI" id="CHEBI:57259"/>
        <dbReference type="ChEBI" id="CHEBI:142361"/>
        <dbReference type="EC" id="2.4.2.1"/>
    </reaction>
</comment>
<evidence type="ECO:0000259" key="9">
    <source>
        <dbReference type="Pfam" id="PF01048"/>
    </source>
</evidence>
<dbReference type="EC" id="2.4.2.1" evidence="7"/>
<feature type="binding site" evidence="8">
    <location>
        <begin position="81"/>
        <end position="83"/>
    </location>
    <ligand>
        <name>phosphate</name>
        <dbReference type="ChEBI" id="CHEBI:43474"/>
    </ligand>
</feature>
<dbReference type="PANTHER" id="PTHR11904">
    <property type="entry name" value="METHYLTHIOADENOSINE/PURINE NUCLEOSIDE PHOSPHORYLASE"/>
    <property type="match status" value="1"/>
</dbReference>
<dbReference type="InterPro" id="IPR011268">
    <property type="entry name" value="Purine_phosphorylase"/>
</dbReference>
<dbReference type="InterPro" id="IPR000845">
    <property type="entry name" value="Nucleoside_phosphorylase_d"/>
</dbReference>
<dbReference type="PANTHER" id="PTHR11904:SF9">
    <property type="entry name" value="PURINE NUCLEOSIDE PHOSPHORYLASE-RELATED"/>
    <property type="match status" value="1"/>
</dbReference>
<gene>
    <name evidence="10" type="ORF">OCV57_05900</name>
</gene>
<comment type="similarity">
    <text evidence="3 7">Belongs to the PNP/MTAP phosphorylase family.</text>
</comment>
<sequence>MTAYEKLTKCYECVKSKIDFEPKVALVLGSGLGDYANSIDVKYTLSYKDIEGFPTSTVEGHKGQFVFGYVGEVPVVIMQGRVHYYEGYAMEDVVLPARLMRMLGAKVLFLTNASGGVNAGFKAGDFMLITDHISSFVPNPLIGKNIDELGTRFPDMSEIYNKKLRDIISGAAEDLDITLRHGVYLQLTGPSFESPAEIRMARTIGADAVGMSTACEAIAANHAGMKVCGISCVANLAAGMTDNPLTHAEVQECADKAAPLFKKLITESIIRIGKQL</sequence>
<dbReference type="CDD" id="cd09009">
    <property type="entry name" value="PNP-EcPNPII_like"/>
    <property type="match status" value="1"/>
</dbReference>
<evidence type="ECO:0000256" key="2">
    <source>
        <dbReference type="ARBA" id="ARBA00005058"/>
    </source>
</evidence>
<evidence type="ECO:0000256" key="5">
    <source>
        <dbReference type="ARBA" id="ARBA00022679"/>
    </source>
</evidence>
<dbReference type="Pfam" id="PF01048">
    <property type="entry name" value="PNP_UDP_1"/>
    <property type="match status" value="1"/>
</dbReference>
<evidence type="ECO:0000256" key="8">
    <source>
        <dbReference type="PIRSR" id="PIRSR000477-2"/>
    </source>
</evidence>
<name>A0AAE3IHZ4_9FIRM</name>
<comment type="pathway">
    <text evidence="2 7">Purine metabolism; purine nucleoside salvage.</text>
</comment>
<dbReference type="SUPFAM" id="SSF53167">
    <property type="entry name" value="Purine and uridine phosphorylases"/>
    <property type="match status" value="1"/>
</dbReference>
<comment type="function">
    <text evidence="1">The purine nucleoside phosphorylases catalyze the phosphorolytic breakdown of the N-glycosidic bond in the beta-(deoxy)ribonucleoside molecules, with the formation of the corresponding free purine bases and pentose-1-phosphate. Cleaves guanosine, inosine, 2'-deoxyguanosine and 2'-deoxyinosine.</text>
</comment>
<dbReference type="PIRSF" id="PIRSF000477">
    <property type="entry name" value="PurNPase"/>
    <property type="match status" value="1"/>
</dbReference>
<evidence type="ECO:0000256" key="6">
    <source>
        <dbReference type="ARBA" id="ARBA00048556"/>
    </source>
</evidence>
<keyword evidence="4 7" id="KW-0328">Glycosyltransferase</keyword>
<dbReference type="AlphaFoldDB" id="A0AAE3IHZ4"/>
<evidence type="ECO:0000256" key="4">
    <source>
        <dbReference type="ARBA" id="ARBA00022676"/>
    </source>
</evidence>
<evidence type="ECO:0000256" key="3">
    <source>
        <dbReference type="ARBA" id="ARBA00006751"/>
    </source>
</evidence>
<keyword evidence="5 7" id="KW-0808">Transferase</keyword>
<dbReference type="RefSeq" id="WP_117856903.1">
    <property type="nucleotide sequence ID" value="NZ_JAOQJZ010000004.1"/>
</dbReference>
<evidence type="ECO:0000313" key="10">
    <source>
        <dbReference type="EMBL" id="MCU6705456.1"/>
    </source>
</evidence>
<organism evidence="10 11">
    <name type="scientific">Hominimerdicola aceti</name>
    <dbReference type="NCBI Taxonomy" id="2981726"/>
    <lineage>
        <taxon>Bacteria</taxon>
        <taxon>Bacillati</taxon>
        <taxon>Bacillota</taxon>
        <taxon>Clostridia</taxon>
        <taxon>Eubacteriales</taxon>
        <taxon>Oscillospiraceae</taxon>
        <taxon>Hominimerdicola</taxon>
    </lineage>
</organism>
<dbReference type="NCBIfam" id="TIGR01700">
    <property type="entry name" value="PNPH"/>
    <property type="match status" value="1"/>
</dbReference>
<keyword evidence="11" id="KW-1185">Reference proteome</keyword>
<evidence type="ECO:0000313" key="11">
    <source>
        <dbReference type="Proteomes" id="UP001208131"/>
    </source>
</evidence>
<dbReference type="EMBL" id="JAOQJZ010000004">
    <property type="protein sequence ID" value="MCU6705456.1"/>
    <property type="molecule type" value="Genomic_DNA"/>
</dbReference>
<dbReference type="Proteomes" id="UP001208131">
    <property type="component" value="Unassembled WGS sequence"/>
</dbReference>
<feature type="binding site" evidence="8">
    <location>
        <position position="212"/>
    </location>
    <ligand>
        <name>phosphate</name>
        <dbReference type="ChEBI" id="CHEBI:43474"/>
    </ligand>
</feature>
<dbReference type="GO" id="GO:0005737">
    <property type="term" value="C:cytoplasm"/>
    <property type="evidence" value="ECO:0007669"/>
    <property type="project" value="TreeGrafter"/>
</dbReference>
<evidence type="ECO:0000256" key="7">
    <source>
        <dbReference type="PIRNR" id="PIRNR000477"/>
    </source>
</evidence>
<dbReference type="GO" id="GO:0009116">
    <property type="term" value="P:nucleoside metabolic process"/>
    <property type="evidence" value="ECO:0007669"/>
    <property type="project" value="InterPro"/>
</dbReference>
<dbReference type="NCBIfam" id="NF006054">
    <property type="entry name" value="PRK08202.1"/>
    <property type="match status" value="1"/>
</dbReference>
<accession>A0AAE3IHZ4</accession>
<dbReference type="Gene3D" id="3.40.50.1580">
    <property type="entry name" value="Nucleoside phosphorylase domain"/>
    <property type="match status" value="1"/>
</dbReference>
<feature type="domain" description="Nucleoside phosphorylase" evidence="9">
    <location>
        <begin position="23"/>
        <end position="269"/>
    </location>
</feature>
<feature type="binding site" evidence="8">
    <location>
        <position position="193"/>
    </location>
    <ligand>
        <name>a purine D-ribonucleoside</name>
        <dbReference type="ChEBI" id="CHEBI:142355"/>
    </ligand>
</feature>
<feature type="binding site" evidence="8">
    <location>
        <position position="235"/>
    </location>
    <ligand>
        <name>a purine D-ribonucleoside</name>
        <dbReference type="ChEBI" id="CHEBI:142355"/>
    </ligand>
</feature>
<feature type="binding site" evidence="8">
    <location>
        <position position="113"/>
    </location>
    <ligand>
        <name>phosphate</name>
        <dbReference type="ChEBI" id="CHEBI:43474"/>
    </ligand>
</feature>
<evidence type="ECO:0000256" key="1">
    <source>
        <dbReference type="ARBA" id="ARBA00002678"/>
    </source>
</evidence>
<proteinExistence type="inferred from homology"/>
<dbReference type="InterPro" id="IPR011270">
    <property type="entry name" value="Pur_Nuc_Pase_Ino/Guo-sp"/>
</dbReference>
<comment type="caution">
    <text evidence="10">The sequence shown here is derived from an EMBL/GenBank/DDBJ whole genome shotgun (WGS) entry which is preliminary data.</text>
</comment>
<dbReference type="NCBIfam" id="TIGR01697">
    <property type="entry name" value="PNPH-PUNA-XAPA"/>
    <property type="match status" value="1"/>
</dbReference>
<feature type="binding site" evidence="8">
    <location>
        <position position="30"/>
    </location>
    <ligand>
        <name>phosphate</name>
        <dbReference type="ChEBI" id="CHEBI:43474"/>
    </ligand>
</feature>
<reference evidence="10 11" key="1">
    <citation type="journal article" date="2021" name="ISME Commun">
        <title>Automated analysis of genomic sequences facilitates high-throughput and comprehensive description of bacteria.</title>
        <authorList>
            <person name="Hitch T.C.A."/>
        </authorList>
    </citation>
    <scope>NUCLEOTIDE SEQUENCE [LARGE SCALE GENOMIC DNA]</scope>
    <source>
        <strain evidence="10 11">Sanger_31</strain>
    </source>
</reference>
<dbReference type="GO" id="GO:0004731">
    <property type="term" value="F:purine-nucleoside phosphorylase activity"/>
    <property type="evidence" value="ECO:0007669"/>
    <property type="project" value="UniProtKB-EC"/>
</dbReference>